<evidence type="ECO:0000256" key="11">
    <source>
        <dbReference type="RuleBase" id="RU003983"/>
    </source>
</evidence>
<reference evidence="13 14" key="1">
    <citation type="journal article" date="2020" name="ISME J.">
        <title>Comparative genomics reveals insights into cyanobacterial evolution and habitat adaptation.</title>
        <authorList>
            <person name="Chen M.Y."/>
            <person name="Teng W.K."/>
            <person name="Zhao L."/>
            <person name="Hu C.X."/>
            <person name="Zhou Y.K."/>
            <person name="Han B.P."/>
            <person name="Song L.R."/>
            <person name="Shu W.S."/>
        </authorList>
    </citation>
    <scope>NUCLEOTIDE SEQUENCE [LARGE SCALE GENOMIC DNA]</scope>
    <source>
        <strain evidence="13 14">FACHB-391</strain>
    </source>
</reference>
<keyword evidence="3 11" id="KW-0645">Protease</keyword>
<proteinExistence type="inferred from homology"/>
<evidence type="ECO:0000256" key="10">
    <source>
        <dbReference type="ARBA" id="ARBA00023136"/>
    </source>
</evidence>
<evidence type="ECO:0000313" key="14">
    <source>
        <dbReference type="Proteomes" id="UP000604661"/>
    </source>
</evidence>
<protein>
    <submittedName>
        <fullName evidence="13">M48 family metallopeptidase</fullName>
    </submittedName>
</protein>
<dbReference type="InterPro" id="IPR050083">
    <property type="entry name" value="HtpX_protease"/>
</dbReference>
<evidence type="ECO:0000256" key="4">
    <source>
        <dbReference type="ARBA" id="ARBA00022692"/>
    </source>
</evidence>
<evidence type="ECO:0000256" key="8">
    <source>
        <dbReference type="ARBA" id="ARBA00022989"/>
    </source>
</evidence>
<name>A0ABR8F4B1_NOSLI</name>
<evidence type="ECO:0000256" key="7">
    <source>
        <dbReference type="ARBA" id="ARBA00022833"/>
    </source>
</evidence>
<comment type="caution">
    <text evidence="13">The sequence shown here is derived from an EMBL/GenBank/DDBJ whole genome shotgun (WGS) entry which is preliminary data.</text>
</comment>
<keyword evidence="2" id="KW-1003">Cell membrane</keyword>
<evidence type="ECO:0000256" key="9">
    <source>
        <dbReference type="ARBA" id="ARBA00023049"/>
    </source>
</evidence>
<keyword evidence="10" id="KW-0472">Membrane</keyword>
<keyword evidence="8" id="KW-1133">Transmembrane helix</keyword>
<evidence type="ECO:0000256" key="3">
    <source>
        <dbReference type="ARBA" id="ARBA00022670"/>
    </source>
</evidence>
<dbReference type="Proteomes" id="UP000604661">
    <property type="component" value="Unassembled WGS sequence"/>
</dbReference>
<dbReference type="EMBL" id="JACJTE010000057">
    <property type="protein sequence ID" value="MBD2564735.1"/>
    <property type="molecule type" value="Genomic_DNA"/>
</dbReference>
<keyword evidence="7 11" id="KW-0862">Zinc</keyword>
<accession>A0ABR8F4B1</accession>
<gene>
    <name evidence="13" type="ORF">H6G95_29950</name>
</gene>
<keyword evidence="14" id="KW-1185">Reference proteome</keyword>
<keyword evidence="9 11" id="KW-0482">Metalloprotease</keyword>
<dbReference type="Gene3D" id="3.30.2010.10">
    <property type="entry name" value="Metalloproteases ('zincins'), catalytic domain"/>
    <property type="match status" value="1"/>
</dbReference>
<evidence type="ECO:0000259" key="12">
    <source>
        <dbReference type="Pfam" id="PF01435"/>
    </source>
</evidence>
<evidence type="ECO:0000256" key="2">
    <source>
        <dbReference type="ARBA" id="ARBA00022475"/>
    </source>
</evidence>
<comment type="similarity">
    <text evidence="11">Belongs to the peptidase M48 family.</text>
</comment>
<keyword evidence="6 11" id="KW-0378">Hydrolase</keyword>
<dbReference type="InterPro" id="IPR001915">
    <property type="entry name" value="Peptidase_M48"/>
</dbReference>
<evidence type="ECO:0000256" key="5">
    <source>
        <dbReference type="ARBA" id="ARBA00022723"/>
    </source>
</evidence>
<comment type="subcellular location">
    <subcellularLocation>
        <location evidence="1">Cell membrane</location>
        <topology evidence="1">Multi-pass membrane protein</topology>
    </subcellularLocation>
</comment>
<feature type="domain" description="Peptidase M48" evidence="12">
    <location>
        <begin position="76"/>
        <end position="263"/>
    </location>
</feature>
<dbReference type="RefSeq" id="WP_190900321.1">
    <property type="nucleotide sequence ID" value="NZ_JACJTE010000057.1"/>
</dbReference>
<organism evidence="13 14">
    <name type="scientific">Nostoc linckia FACHB-391</name>
    <dbReference type="NCBI Taxonomy" id="2692906"/>
    <lineage>
        <taxon>Bacteria</taxon>
        <taxon>Bacillati</taxon>
        <taxon>Cyanobacteriota</taxon>
        <taxon>Cyanophyceae</taxon>
        <taxon>Nostocales</taxon>
        <taxon>Nostocaceae</taxon>
        <taxon>Nostoc</taxon>
    </lineage>
</organism>
<comment type="cofactor">
    <cofactor evidence="11">
        <name>Zn(2+)</name>
        <dbReference type="ChEBI" id="CHEBI:29105"/>
    </cofactor>
    <text evidence="11">Binds 1 zinc ion per subunit.</text>
</comment>
<dbReference type="PANTHER" id="PTHR43221:SF1">
    <property type="entry name" value="PROTEASE HTPX"/>
    <property type="match status" value="1"/>
</dbReference>
<dbReference type="CDD" id="cd07325">
    <property type="entry name" value="M48_Ste24p_like"/>
    <property type="match status" value="1"/>
</dbReference>
<keyword evidence="4" id="KW-0812">Transmembrane</keyword>
<dbReference type="Pfam" id="PF01435">
    <property type="entry name" value="Peptidase_M48"/>
    <property type="match status" value="1"/>
</dbReference>
<evidence type="ECO:0000256" key="6">
    <source>
        <dbReference type="ARBA" id="ARBA00022801"/>
    </source>
</evidence>
<sequence>MAIRYLDHEFISFQEYIQEAEREKITSYAHPIDEWMIRTLNSNVLKPWLNKAIDSLVSNKFGTDLASMVPINQKSFPELFKILHHCAKTLRIPIPHAVIKQVANIAYSAGTDEYAFIYISPEISRLFSTQEAYFVVGRECGHIALDQIFYVTLARFLIDEDADTKSVNLLASKLLELAGDALKAWSRRSEVTADRAGLLCCGDINIAENALLKLLTGMSNVNEVNIEDYLKQAEALYEFHESRKLHSLLKSQLPVPKRIKALRLFADSELYYQLVHKPKPRGKTLLSQEELIRQINQLVQP</sequence>
<dbReference type="PANTHER" id="PTHR43221">
    <property type="entry name" value="PROTEASE HTPX"/>
    <property type="match status" value="1"/>
</dbReference>
<evidence type="ECO:0000256" key="1">
    <source>
        <dbReference type="ARBA" id="ARBA00004651"/>
    </source>
</evidence>
<evidence type="ECO:0000313" key="13">
    <source>
        <dbReference type="EMBL" id="MBD2564735.1"/>
    </source>
</evidence>
<keyword evidence="5" id="KW-0479">Metal-binding</keyword>